<dbReference type="PANTHER" id="PTHR43102:SF2">
    <property type="entry name" value="GAF DOMAIN-CONTAINING PROTEIN"/>
    <property type="match status" value="1"/>
</dbReference>
<keyword evidence="3" id="KW-0597">Phosphoprotein</keyword>
<dbReference type="InterPro" id="IPR005467">
    <property type="entry name" value="His_kinase_dom"/>
</dbReference>
<keyword evidence="6" id="KW-1185">Reference proteome</keyword>
<dbReference type="PANTHER" id="PTHR43102">
    <property type="entry name" value="SLR1143 PROTEIN"/>
    <property type="match status" value="1"/>
</dbReference>
<dbReference type="SUPFAM" id="SSF47384">
    <property type="entry name" value="Homodimeric domain of signal transducing histidine kinase"/>
    <property type="match status" value="1"/>
</dbReference>
<feature type="domain" description="Histidine kinase" evidence="4">
    <location>
        <begin position="180"/>
        <end position="397"/>
    </location>
</feature>
<dbReference type="SUPFAM" id="SSF55781">
    <property type="entry name" value="GAF domain-like"/>
    <property type="match status" value="1"/>
</dbReference>
<evidence type="ECO:0000313" key="5">
    <source>
        <dbReference type="EMBL" id="MEX1665551.1"/>
    </source>
</evidence>
<keyword evidence="5" id="KW-0547">Nucleotide-binding</keyword>
<dbReference type="Proteomes" id="UP001557484">
    <property type="component" value="Unassembled WGS sequence"/>
</dbReference>
<dbReference type="Pfam" id="PF02518">
    <property type="entry name" value="HATPase_c"/>
    <property type="match status" value="1"/>
</dbReference>
<organism evidence="5 6">
    <name type="scientific">Zhongshania arctica</name>
    <dbReference type="NCBI Taxonomy" id="3238302"/>
    <lineage>
        <taxon>Bacteria</taxon>
        <taxon>Pseudomonadati</taxon>
        <taxon>Pseudomonadota</taxon>
        <taxon>Gammaproteobacteria</taxon>
        <taxon>Cellvibrionales</taxon>
        <taxon>Spongiibacteraceae</taxon>
        <taxon>Zhongshania</taxon>
    </lineage>
</organism>
<proteinExistence type="predicted"/>
<dbReference type="RefSeq" id="WP_368375654.1">
    <property type="nucleotide sequence ID" value="NZ_JBFRYB010000001.1"/>
</dbReference>
<reference evidence="5 6" key="1">
    <citation type="journal article" date="2011" name="Int. J. Syst. Evol. Microbiol.">
        <title>Zhongshania antarctica gen. nov., sp. nov. and Zhongshania guokunii sp. nov., gammaproteobacteria respectively isolated from coastal attached (fast) ice and surface seawater of the Antarctic.</title>
        <authorList>
            <person name="Li H.J."/>
            <person name="Zhang X.Y."/>
            <person name="Chen C.X."/>
            <person name="Zhang Y.J."/>
            <person name="Gao Z.M."/>
            <person name="Yu Y."/>
            <person name="Chen X.L."/>
            <person name="Chen B."/>
            <person name="Zhang Y.Z."/>
        </authorList>
    </citation>
    <scope>NUCLEOTIDE SEQUENCE [LARGE SCALE GENOMIC DNA]</scope>
    <source>
        <strain evidence="5 6">R06B22</strain>
    </source>
</reference>
<dbReference type="Pfam" id="PF00512">
    <property type="entry name" value="HisKA"/>
    <property type="match status" value="1"/>
</dbReference>
<dbReference type="InterPro" id="IPR036097">
    <property type="entry name" value="HisK_dim/P_sf"/>
</dbReference>
<gene>
    <name evidence="5" type="ORF">AB4875_08615</name>
</gene>
<dbReference type="InterPro" id="IPR036890">
    <property type="entry name" value="HATPase_C_sf"/>
</dbReference>
<dbReference type="SMART" id="SM00065">
    <property type="entry name" value="GAF"/>
    <property type="match status" value="1"/>
</dbReference>
<evidence type="ECO:0000256" key="2">
    <source>
        <dbReference type="ARBA" id="ARBA00012438"/>
    </source>
</evidence>
<comment type="caution">
    <text evidence="5">The sequence shown here is derived from an EMBL/GenBank/DDBJ whole genome shotgun (WGS) entry which is preliminary data.</text>
</comment>
<dbReference type="GO" id="GO:0005524">
    <property type="term" value="F:ATP binding"/>
    <property type="evidence" value="ECO:0007669"/>
    <property type="project" value="UniProtKB-KW"/>
</dbReference>
<dbReference type="Gene3D" id="1.10.287.130">
    <property type="match status" value="1"/>
</dbReference>
<dbReference type="PROSITE" id="PS50109">
    <property type="entry name" value="HIS_KIN"/>
    <property type="match status" value="1"/>
</dbReference>
<sequence length="397" mass="43905">MISAALHPDETQRIEELLRYEVLDTEDEQALDELTELASSICGTSISLISLIDKDRQWFKSRVGLDAPETPRDIAFCSHAILQDQVFEVANALKDERFVDNPLVTAGPDIRFYAGAPLVTKNGLPIGTLCVIDTEPKMLDENQKLALNILAKQVVSQLELRLHNRRLERMQKDQQEIFAVMAHDLRSPFTGILGLSNILREKADTLKPERLAQMADGILASSLKFYQLLDEILQWSRNQLGAVHVDLTSTPLAPLVIESMDFMKESFALKKINITYDRNDNTAAMADVNLTKTIIRNLLANAVKYTPENGSIYIETNTVDGEVQLVIRDSGPGVPAEIKDLLFGDSVTSQHGSEGEKGSGLGLSLCGNFARKQKGYLSLDSDYKDGAKLILHLPSAA</sequence>
<dbReference type="SUPFAM" id="SSF55874">
    <property type="entry name" value="ATPase domain of HSP90 chaperone/DNA topoisomerase II/histidine kinase"/>
    <property type="match status" value="1"/>
</dbReference>
<dbReference type="EC" id="2.7.13.3" evidence="2"/>
<dbReference type="InterPro" id="IPR003661">
    <property type="entry name" value="HisK_dim/P_dom"/>
</dbReference>
<dbReference type="SMART" id="SM00388">
    <property type="entry name" value="HisKA"/>
    <property type="match status" value="1"/>
</dbReference>
<comment type="catalytic activity">
    <reaction evidence="1">
        <text>ATP + protein L-histidine = ADP + protein N-phospho-L-histidine.</text>
        <dbReference type="EC" id="2.7.13.3"/>
    </reaction>
</comment>
<dbReference type="SMART" id="SM00387">
    <property type="entry name" value="HATPase_c"/>
    <property type="match status" value="1"/>
</dbReference>
<dbReference type="InterPro" id="IPR003594">
    <property type="entry name" value="HATPase_dom"/>
</dbReference>
<name>A0ABV3TVB6_9GAMM</name>
<evidence type="ECO:0000313" key="6">
    <source>
        <dbReference type="Proteomes" id="UP001557484"/>
    </source>
</evidence>
<keyword evidence="5" id="KW-0067">ATP-binding</keyword>
<protein>
    <recommendedName>
        <fullName evidence="2">histidine kinase</fullName>
        <ecNumber evidence="2">2.7.13.3</ecNumber>
    </recommendedName>
</protein>
<evidence type="ECO:0000256" key="1">
    <source>
        <dbReference type="ARBA" id="ARBA00000085"/>
    </source>
</evidence>
<dbReference type="InterPro" id="IPR004358">
    <property type="entry name" value="Sig_transdc_His_kin-like_C"/>
</dbReference>
<dbReference type="EMBL" id="JBFRYB010000001">
    <property type="protein sequence ID" value="MEX1665551.1"/>
    <property type="molecule type" value="Genomic_DNA"/>
</dbReference>
<dbReference type="Pfam" id="PF01590">
    <property type="entry name" value="GAF"/>
    <property type="match status" value="1"/>
</dbReference>
<accession>A0ABV3TVB6</accession>
<dbReference type="InterPro" id="IPR029016">
    <property type="entry name" value="GAF-like_dom_sf"/>
</dbReference>
<dbReference type="Gene3D" id="3.30.450.40">
    <property type="match status" value="1"/>
</dbReference>
<dbReference type="PRINTS" id="PR00344">
    <property type="entry name" value="BCTRLSENSOR"/>
</dbReference>
<dbReference type="CDD" id="cd00082">
    <property type="entry name" value="HisKA"/>
    <property type="match status" value="1"/>
</dbReference>
<dbReference type="Gene3D" id="3.30.565.10">
    <property type="entry name" value="Histidine kinase-like ATPase, C-terminal domain"/>
    <property type="match status" value="1"/>
</dbReference>
<evidence type="ECO:0000256" key="3">
    <source>
        <dbReference type="ARBA" id="ARBA00022553"/>
    </source>
</evidence>
<evidence type="ECO:0000259" key="4">
    <source>
        <dbReference type="PROSITE" id="PS50109"/>
    </source>
</evidence>
<dbReference type="InterPro" id="IPR003018">
    <property type="entry name" value="GAF"/>
</dbReference>